<protein>
    <submittedName>
        <fullName evidence="2">VOC family protein</fullName>
    </submittedName>
</protein>
<feature type="domain" description="VOC" evidence="1">
    <location>
        <begin position="11"/>
        <end position="143"/>
    </location>
</feature>
<comment type="caution">
    <text evidence="2">The sequence shown here is derived from an EMBL/GenBank/DDBJ whole genome shotgun (WGS) entry which is preliminary data.</text>
</comment>
<name>A0ABD5VEU1_9EURY</name>
<dbReference type="Pfam" id="PF00903">
    <property type="entry name" value="Glyoxalase"/>
    <property type="match status" value="1"/>
</dbReference>
<reference evidence="2 3" key="1">
    <citation type="journal article" date="2019" name="Int. J. Syst. Evol. Microbiol.">
        <title>The Global Catalogue of Microorganisms (GCM) 10K type strain sequencing project: providing services to taxonomists for standard genome sequencing and annotation.</title>
        <authorList>
            <consortium name="The Broad Institute Genomics Platform"/>
            <consortium name="The Broad Institute Genome Sequencing Center for Infectious Disease"/>
            <person name="Wu L."/>
            <person name="Ma J."/>
        </authorList>
    </citation>
    <scope>NUCLEOTIDE SEQUENCE [LARGE SCALE GENOMIC DNA]</scope>
    <source>
        <strain evidence="2 3">GX26</strain>
    </source>
</reference>
<dbReference type="RefSeq" id="WP_336348426.1">
    <property type="nucleotide sequence ID" value="NZ_JAZAQL010000001.1"/>
</dbReference>
<dbReference type="Gene3D" id="3.10.180.10">
    <property type="entry name" value="2,3-Dihydroxybiphenyl 1,2-Dioxygenase, domain 1"/>
    <property type="match status" value="1"/>
</dbReference>
<dbReference type="PANTHER" id="PTHR21366">
    <property type="entry name" value="GLYOXALASE FAMILY PROTEIN"/>
    <property type="match status" value="1"/>
</dbReference>
<evidence type="ECO:0000313" key="3">
    <source>
        <dbReference type="Proteomes" id="UP001596395"/>
    </source>
</evidence>
<dbReference type="SUPFAM" id="SSF54593">
    <property type="entry name" value="Glyoxalase/Bleomycin resistance protein/Dihydroxybiphenyl dioxygenase"/>
    <property type="match status" value="1"/>
</dbReference>
<dbReference type="InterPro" id="IPR050383">
    <property type="entry name" value="GlyoxalaseI/FosfomycinResist"/>
</dbReference>
<dbReference type="AlphaFoldDB" id="A0ABD5VEU1"/>
<dbReference type="InterPro" id="IPR004360">
    <property type="entry name" value="Glyas_Fos-R_dOase_dom"/>
</dbReference>
<keyword evidence="3" id="KW-1185">Reference proteome</keyword>
<dbReference type="InterPro" id="IPR037523">
    <property type="entry name" value="VOC_core"/>
</dbReference>
<dbReference type="EMBL" id="JBHSXN010000001">
    <property type="protein sequence ID" value="MFC6951391.1"/>
    <property type="molecule type" value="Genomic_DNA"/>
</dbReference>
<proteinExistence type="predicted"/>
<dbReference type="Proteomes" id="UP001596395">
    <property type="component" value="Unassembled WGS sequence"/>
</dbReference>
<organism evidence="2 3">
    <name type="scientific">Halorubellus litoreus</name>
    <dbReference type="NCBI Taxonomy" id="755308"/>
    <lineage>
        <taxon>Archaea</taxon>
        <taxon>Methanobacteriati</taxon>
        <taxon>Methanobacteriota</taxon>
        <taxon>Stenosarchaea group</taxon>
        <taxon>Halobacteria</taxon>
        <taxon>Halobacteriales</taxon>
        <taxon>Halorubellaceae</taxon>
        <taxon>Halorubellus</taxon>
    </lineage>
</organism>
<gene>
    <name evidence="2" type="ORF">ACFQGB_00825</name>
</gene>
<dbReference type="PROSITE" id="PS51819">
    <property type="entry name" value="VOC"/>
    <property type="match status" value="1"/>
</dbReference>
<evidence type="ECO:0000259" key="1">
    <source>
        <dbReference type="PROSITE" id="PS51819"/>
    </source>
</evidence>
<sequence length="150" mass="16470">MTEPASGGVRGLGELALRVDDLDAMTAFYRDVVGLSVLREFDHATFFDVSEGYGGHTTIVALFDRAGEESALDDPDTSYTPPDAAATTVDHFAFTVAREDFDAERERLESLGVALEFATHEWVSWRSLYFSDPEGNSVEFVCYDPAVADD</sequence>
<dbReference type="InterPro" id="IPR029068">
    <property type="entry name" value="Glyas_Bleomycin-R_OHBP_Dase"/>
</dbReference>
<accession>A0ABD5VEU1</accession>
<evidence type="ECO:0000313" key="2">
    <source>
        <dbReference type="EMBL" id="MFC6951391.1"/>
    </source>
</evidence>